<protein>
    <submittedName>
        <fullName evidence="3">Uncharacterized protein</fullName>
    </submittedName>
</protein>
<keyword evidence="2" id="KW-0812">Transmembrane</keyword>
<evidence type="ECO:0000313" key="3">
    <source>
        <dbReference type="EMBL" id="POR53019.1"/>
    </source>
</evidence>
<evidence type="ECO:0000256" key="1">
    <source>
        <dbReference type="SAM" id="MobiDB-lite"/>
    </source>
</evidence>
<keyword evidence="4" id="KW-1185">Reference proteome</keyword>
<dbReference type="AlphaFoldDB" id="A0A2S4MEF4"/>
<gene>
    <name evidence="3" type="ORF">B0G62_104316</name>
</gene>
<dbReference type="RefSeq" id="WP_103704404.1">
    <property type="nucleotide sequence ID" value="NZ_PQGA01000004.1"/>
</dbReference>
<keyword evidence="2" id="KW-0472">Membrane</keyword>
<evidence type="ECO:0000256" key="2">
    <source>
        <dbReference type="SAM" id="Phobius"/>
    </source>
</evidence>
<reference evidence="3 4" key="1">
    <citation type="submission" date="2018-01" db="EMBL/GenBank/DDBJ databases">
        <title>Genomic Encyclopedia of Type Strains, Phase III (KMG-III): the genomes of soil and plant-associated and newly described type strains.</title>
        <authorList>
            <person name="Whitman W."/>
        </authorList>
    </citation>
    <scope>NUCLEOTIDE SEQUENCE [LARGE SCALE GENOMIC DNA]</scope>
    <source>
        <strain evidence="3 4">JCM 18070</strain>
    </source>
</reference>
<dbReference type="OrthoDB" id="8967426at2"/>
<sequence>MDIFFGYFIWGLIIAAPLWWLAWRLRLGRYLPDWAKPASQRPLELPPQLDAVVIRGKRRKDLVVRRPSIASAAAHSAAHADSQTTLAEPRS</sequence>
<evidence type="ECO:0000313" key="4">
    <source>
        <dbReference type="Proteomes" id="UP000237381"/>
    </source>
</evidence>
<dbReference type="EMBL" id="PQGA01000004">
    <property type="protein sequence ID" value="POR53019.1"/>
    <property type="molecule type" value="Genomic_DNA"/>
</dbReference>
<accession>A0A2S4MEF4</accession>
<feature type="compositionally biased region" description="Polar residues" evidence="1">
    <location>
        <begin position="81"/>
        <end position="91"/>
    </location>
</feature>
<feature type="transmembrane region" description="Helical" evidence="2">
    <location>
        <begin position="6"/>
        <end position="23"/>
    </location>
</feature>
<comment type="caution">
    <text evidence="3">The sequence shown here is derived from an EMBL/GenBank/DDBJ whole genome shotgun (WGS) entry which is preliminary data.</text>
</comment>
<keyword evidence="2" id="KW-1133">Transmembrane helix</keyword>
<dbReference type="Proteomes" id="UP000237381">
    <property type="component" value="Unassembled WGS sequence"/>
</dbReference>
<feature type="region of interest" description="Disordered" evidence="1">
    <location>
        <begin position="72"/>
        <end position="91"/>
    </location>
</feature>
<proteinExistence type="predicted"/>
<organism evidence="3 4">
    <name type="scientific">Paraburkholderia eburnea</name>
    <dbReference type="NCBI Taxonomy" id="1189126"/>
    <lineage>
        <taxon>Bacteria</taxon>
        <taxon>Pseudomonadati</taxon>
        <taxon>Pseudomonadota</taxon>
        <taxon>Betaproteobacteria</taxon>
        <taxon>Burkholderiales</taxon>
        <taxon>Burkholderiaceae</taxon>
        <taxon>Paraburkholderia</taxon>
    </lineage>
</organism>
<name>A0A2S4MEF4_9BURK</name>